<keyword evidence="1" id="KW-1133">Transmembrane helix</keyword>
<sequence length="132" mass="14223">MDTPMPPEQAQDAFRQSRRATGYLLLAFLASFMPVPFNAVAFLPLTASLVASARCYGALREASAPRNARWWTISGMAITAMLGVSLALPYIFWGAAAPYRDCLEGANTKAAVTACDNRFDDGQHSFLADLSG</sequence>
<gene>
    <name evidence="2" type="ORF">G9U51_12535</name>
</gene>
<feature type="transmembrane region" description="Helical" evidence="1">
    <location>
        <begin position="70"/>
        <end position="93"/>
    </location>
</feature>
<accession>A0A967B6S7</accession>
<dbReference type="AlphaFoldDB" id="A0A967B6S7"/>
<comment type="caution">
    <text evidence="2">The sequence shown here is derived from an EMBL/GenBank/DDBJ whole genome shotgun (WGS) entry which is preliminary data.</text>
</comment>
<reference evidence="2" key="1">
    <citation type="submission" date="2020-03" db="EMBL/GenBank/DDBJ databases">
        <title>Draft sequencing of Calidifontibacter sp. DB0510.</title>
        <authorList>
            <person name="Kim D.-U."/>
        </authorList>
    </citation>
    <scope>NUCLEOTIDE SEQUENCE</scope>
    <source>
        <strain evidence="2">DB0510</strain>
    </source>
</reference>
<dbReference type="EMBL" id="JAAOIV010000009">
    <property type="protein sequence ID" value="NHN56607.1"/>
    <property type="molecule type" value="Genomic_DNA"/>
</dbReference>
<evidence type="ECO:0000313" key="3">
    <source>
        <dbReference type="Proteomes" id="UP000744769"/>
    </source>
</evidence>
<evidence type="ECO:0000313" key="2">
    <source>
        <dbReference type="EMBL" id="NHN56607.1"/>
    </source>
</evidence>
<feature type="transmembrane region" description="Helical" evidence="1">
    <location>
        <begin position="23"/>
        <end position="50"/>
    </location>
</feature>
<dbReference type="RefSeq" id="WP_166197275.1">
    <property type="nucleotide sequence ID" value="NZ_JAAOIV010000009.1"/>
</dbReference>
<keyword evidence="1" id="KW-0472">Membrane</keyword>
<evidence type="ECO:0000256" key="1">
    <source>
        <dbReference type="SAM" id="Phobius"/>
    </source>
</evidence>
<keyword evidence="1" id="KW-0812">Transmembrane</keyword>
<keyword evidence="3" id="KW-1185">Reference proteome</keyword>
<organism evidence="2 3">
    <name type="scientific">Metallococcus carri</name>
    <dbReference type="NCBI Taxonomy" id="1656884"/>
    <lineage>
        <taxon>Bacteria</taxon>
        <taxon>Bacillati</taxon>
        <taxon>Actinomycetota</taxon>
        <taxon>Actinomycetes</taxon>
        <taxon>Micrococcales</taxon>
        <taxon>Dermacoccaceae</taxon>
        <taxon>Metallococcus</taxon>
    </lineage>
</organism>
<proteinExistence type="predicted"/>
<dbReference type="Proteomes" id="UP000744769">
    <property type="component" value="Unassembled WGS sequence"/>
</dbReference>
<name>A0A967B6S7_9MICO</name>
<protein>
    <submittedName>
        <fullName evidence="2">Uncharacterized protein</fullName>
    </submittedName>
</protein>